<dbReference type="EMBL" id="CP003137">
    <property type="protein sequence ID" value="AEV95106.1"/>
    <property type="molecule type" value="Genomic_DNA"/>
</dbReference>
<dbReference type="KEGG" id="pce:PECL_833"/>
<accession>G8PCX1</accession>
<evidence type="ECO:0000313" key="2">
    <source>
        <dbReference type="Proteomes" id="UP000005444"/>
    </source>
</evidence>
<dbReference type="eggNOG" id="ENOG502ZQCN">
    <property type="taxonomic scope" value="Bacteria"/>
</dbReference>
<organism evidence="1 2">
    <name type="scientific">Pediococcus claussenii (strain ATCC BAA-344 / DSM 14800 / JCM 18046 / KCTC 3811 / LMG 21948 / P06)</name>
    <dbReference type="NCBI Taxonomy" id="701521"/>
    <lineage>
        <taxon>Bacteria</taxon>
        <taxon>Bacillati</taxon>
        <taxon>Bacillota</taxon>
        <taxon>Bacilli</taxon>
        <taxon>Lactobacillales</taxon>
        <taxon>Lactobacillaceae</taxon>
        <taxon>Pediococcus</taxon>
    </lineage>
</organism>
<dbReference type="RefSeq" id="WP_014215303.1">
    <property type="nucleotide sequence ID" value="NC_016605.1"/>
</dbReference>
<evidence type="ECO:0000313" key="1">
    <source>
        <dbReference type="EMBL" id="AEV95106.1"/>
    </source>
</evidence>
<reference evidence="1 2" key="1">
    <citation type="journal article" date="2012" name="J. Bacteriol.">
        <title>Complete Genome Sequence of the Beer Spoilage Organism Pediococcus claussenii ATCC BAA-344T.</title>
        <authorList>
            <person name="Pittet V."/>
            <person name="Abegunde T."/>
            <person name="Marfleet T."/>
            <person name="Haakensen M."/>
            <person name="Morrow K."/>
            <person name="Jayaprakash T."/>
            <person name="Schroeder K."/>
            <person name="Trost B."/>
            <person name="Byrns S."/>
            <person name="Bergsveinson J."/>
            <person name="Kusalik A."/>
            <person name="Ziola B."/>
        </authorList>
    </citation>
    <scope>NUCLEOTIDE SEQUENCE [LARGE SCALE GENOMIC DNA]</scope>
    <source>
        <strain evidence="1 2">ATCC BAA-344</strain>
    </source>
</reference>
<proteinExistence type="predicted"/>
<keyword evidence="2" id="KW-1185">Reference proteome</keyword>
<dbReference type="PATRIC" id="fig|701521.8.peg.785"/>
<gene>
    <name evidence="1" type="ordered locus">PECL_833</name>
</gene>
<dbReference type="HOGENOM" id="CLU_140961_0_0_9"/>
<sequence length="156" mass="18177">MVIIICVILLLILFGMLMVYMRNLRRKKSSKIVIENGRHAVDLAMRDLVQKDEIKEWGLQEVHSGKSVADVWGNLVLAYNYKFPIDHDLSDKQSKNLKELIDGYFIEYCQQNRLFWEGKPSLVVSDLWSRDNVLEIDVAYVVNLATSDYLKDLNRL</sequence>
<dbReference type="Proteomes" id="UP000005444">
    <property type="component" value="Chromosome"/>
</dbReference>
<dbReference type="STRING" id="701521.PECL_833"/>
<dbReference type="AlphaFoldDB" id="G8PCX1"/>
<protein>
    <submittedName>
        <fullName evidence="1">Uncharacterized protein</fullName>
    </submittedName>
</protein>
<name>G8PCX1_PEDCP</name>